<dbReference type="HOGENOM" id="CLU_189990_1_0_9"/>
<evidence type="ECO:0000313" key="3">
    <source>
        <dbReference type="EMBL" id="AEV67153.1"/>
    </source>
</evidence>
<reference evidence="4" key="1">
    <citation type="submission" date="2011-12" db="EMBL/GenBank/DDBJ databases">
        <title>Complete sequence of Clostridium clariflavum DSM 19732.</title>
        <authorList>
            <consortium name="US DOE Joint Genome Institute"/>
            <person name="Lucas S."/>
            <person name="Han J."/>
            <person name="Lapidus A."/>
            <person name="Cheng J.-F."/>
            <person name="Goodwin L."/>
            <person name="Pitluck S."/>
            <person name="Peters L."/>
            <person name="Teshima H."/>
            <person name="Detter J.C."/>
            <person name="Han C."/>
            <person name="Tapia R."/>
            <person name="Land M."/>
            <person name="Hauser L."/>
            <person name="Kyrpides N."/>
            <person name="Ivanova N."/>
            <person name="Pagani I."/>
            <person name="Kitzmiller T."/>
            <person name="Lynd L."/>
            <person name="Izquierdo J."/>
            <person name="Woyke T."/>
        </authorList>
    </citation>
    <scope>NUCLEOTIDE SEQUENCE [LARGE SCALE GENOMIC DNA]</scope>
    <source>
        <strain evidence="4">DSM 19732 / NBRC 101661 / EBR45</strain>
    </source>
</reference>
<reference evidence="3 4" key="2">
    <citation type="journal article" date="2012" name="Stand. Genomic Sci.">
        <title>Complete Genome Sequence of Clostridium clariflavum DSM 19732.</title>
        <authorList>
            <person name="Izquierdo J.A."/>
            <person name="Goodwin L."/>
            <person name="Davenport K.W."/>
            <person name="Teshima H."/>
            <person name="Bruce D."/>
            <person name="Detter C."/>
            <person name="Tapia R."/>
            <person name="Han S."/>
            <person name="Land M."/>
            <person name="Hauser L."/>
            <person name="Jeffries C.D."/>
            <person name="Han J."/>
            <person name="Pitluck S."/>
            <person name="Nolan M."/>
            <person name="Chen A."/>
            <person name="Huntemann M."/>
            <person name="Mavromatis K."/>
            <person name="Mikhailova N."/>
            <person name="Liolios K."/>
            <person name="Woyke T."/>
            <person name="Lynd L.R."/>
        </authorList>
    </citation>
    <scope>NUCLEOTIDE SEQUENCE [LARGE SCALE GENOMIC DNA]</scope>
    <source>
        <strain evidence="4">DSM 19732 / NBRC 101661 / EBR45</strain>
    </source>
</reference>
<name>G8LS92_ACECE</name>
<dbReference type="InterPro" id="IPR013373">
    <property type="entry name" value="Flagellin/pilin_N_arc"/>
</dbReference>
<keyword evidence="3" id="KW-0282">Flagellum</keyword>
<sequence length="71" mass="7931">MTQLKFFATYAKVKLAKWLSDEKGEVNIIATVVLMGIAVILAIIFKDKVKELLDVLFAKLTENATNAMDNK</sequence>
<dbReference type="OrthoDB" id="10000331at2"/>
<keyword evidence="1" id="KW-0472">Membrane</keyword>
<protein>
    <submittedName>
        <fullName evidence="3">Archaeal flagellin-like protein</fullName>
    </submittedName>
</protein>
<gene>
    <name evidence="3" type="ordered locus">Clocl_0424</name>
</gene>
<dbReference type="RefSeq" id="WP_014253785.1">
    <property type="nucleotide sequence ID" value="NC_016627.1"/>
</dbReference>
<keyword evidence="4" id="KW-1185">Reference proteome</keyword>
<dbReference type="STRING" id="720554.Clocl_0424"/>
<dbReference type="NCBIfam" id="TIGR02537">
    <property type="entry name" value="arch_flag_Nterm"/>
    <property type="match status" value="1"/>
</dbReference>
<dbReference type="Pfam" id="PF16982">
    <property type="entry name" value="Flp1_like"/>
    <property type="match status" value="1"/>
</dbReference>
<keyword evidence="1" id="KW-1133">Transmembrane helix</keyword>
<keyword evidence="3" id="KW-0969">Cilium</keyword>
<dbReference type="InterPro" id="IPR031564">
    <property type="entry name" value="Flp1-like"/>
</dbReference>
<dbReference type="AlphaFoldDB" id="G8LS92"/>
<organism evidence="3 4">
    <name type="scientific">Acetivibrio clariflavus (strain DSM 19732 / NBRC 101661 / EBR45)</name>
    <name type="common">Clostridium clariflavum</name>
    <dbReference type="NCBI Taxonomy" id="720554"/>
    <lineage>
        <taxon>Bacteria</taxon>
        <taxon>Bacillati</taxon>
        <taxon>Bacillota</taxon>
        <taxon>Clostridia</taxon>
        <taxon>Eubacteriales</taxon>
        <taxon>Oscillospiraceae</taxon>
        <taxon>Acetivibrio</taxon>
    </lineage>
</organism>
<keyword evidence="1" id="KW-0812">Transmembrane</keyword>
<evidence type="ECO:0000259" key="2">
    <source>
        <dbReference type="Pfam" id="PF16982"/>
    </source>
</evidence>
<accession>G8LS92</accession>
<evidence type="ECO:0000256" key="1">
    <source>
        <dbReference type="SAM" id="Phobius"/>
    </source>
</evidence>
<proteinExistence type="predicted"/>
<dbReference type="Proteomes" id="UP000005435">
    <property type="component" value="Chromosome"/>
</dbReference>
<dbReference type="KEGG" id="ccl:Clocl_0424"/>
<dbReference type="EMBL" id="CP003065">
    <property type="protein sequence ID" value="AEV67153.1"/>
    <property type="molecule type" value="Genomic_DNA"/>
</dbReference>
<feature type="transmembrane region" description="Helical" evidence="1">
    <location>
        <begin position="26"/>
        <end position="45"/>
    </location>
</feature>
<evidence type="ECO:0000313" key="4">
    <source>
        <dbReference type="Proteomes" id="UP000005435"/>
    </source>
</evidence>
<feature type="domain" description="Putative Flagellin Flp1-like" evidence="2">
    <location>
        <begin position="17"/>
        <end position="65"/>
    </location>
</feature>
<keyword evidence="3" id="KW-0966">Cell projection</keyword>